<protein>
    <submittedName>
        <fullName evidence="1">Uncharacterized protein</fullName>
    </submittedName>
</protein>
<dbReference type="Proteomes" id="UP000463931">
    <property type="component" value="Chromosome"/>
</dbReference>
<organism evidence="1 2">
    <name type="scientific">Ligilactobacillus murinus</name>
    <dbReference type="NCBI Taxonomy" id="1622"/>
    <lineage>
        <taxon>Bacteria</taxon>
        <taxon>Bacillati</taxon>
        <taxon>Bacillota</taxon>
        <taxon>Bacilli</taxon>
        <taxon>Lactobacillales</taxon>
        <taxon>Lactobacillaceae</taxon>
        <taxon>Ligilactobacillus</taxon>
    </lineage>
</organism>
<dbReference type="AlphaFoldDB" id="A0AAE6WIU3"/>
<accession>A0AAE6WIU3</accession>
<reference evidence="1 2" key="1">
    <citation type="journal article" date="2019" name="Nat. Med.">
        <title>Preventing dysbiosis of the neonatal mouse intestinal microbiome protects against late-onset sepsis.</title>
        <authorList>
            <person name="Singer J.R."/>
            <person name="Blosser E.G."/>
            <person name="Zindl C.L."/>
            <person name="Silberger D.J."/>
            <person name="Conlan S."/>
            <person name="Laufer V.A."/>
            <person name="DiToro D."/>
            <person name="Deming C."/>
            <person name="Kumar R."/>
            <person name="Morrow C.D."/>
            <person name="Segre J.A."/>
            <person name="Gray M.J."/>
            <person name="Randolph D.A."/>
            <person name="Weaver C.T."/>
        </authorList>
    </citation>
    <scope>NUCLEOTIDE SEQUENCE [LARGE SCALE GENOMIC DNA]</scope>
    <source>
        <strain evidence="1 2">V10</strain>
    </source>
</reference>
<dbReference type="RefSeq" id="WP_163587275.1">
    <property type="nucleotide sequence ID" value="NZ_CP040852.1"/>
</dbReference>
<name>A0AAE6WIU3_9LACO</name>
<dbReference type="EMBL" id="CP040852">
    <property type="protein sequence ID" value="QIA90420.1"/>
    <property type="molecule type" value="Genomic_DNA"/>
</dbReference>
<sequence length="79" mass="9360">MLDKHTKKLVTKETERMRNQLNNQIDHHVNRVEEWASEWRDTGSGLEEMYQHAAIVQQLNSKLEVLDRFLKENVEGDAK</sequence>
<gene>
    <name evidence="1" type="ORF">FEE40_09795</name>
</gene>
<evidence type="ECO:0000313" key="1">
    <source>
        <dbReference type="EMBL" id="QIA90420.1"/>
    </source>
</evidence>
<proteinExistence type="predicted"/>
<evidence type="ECO:0000313" key="2">
    <source>
        <dbReference type="Proteomes" id="UP000463931"/>
    </source>
</evidence>